<dbReference type="HAMAP" id="MF_00265">
    <property type="entry name" value="VapC_Nob1"/>
    <property type="match status" value="1"/>
</dbReference>
<evidence type="ECO:0000259" key="7">
    <source>
        <dbReference type="Pfam" id="PF01850"/>
    </source>
</evidence>
<dbReference type="InterPro" id="IPR002716">
    <property type="entry name" value="PIN_dom"/>
</dbReference>
<dbReference type="EC" id="3.1.-.-" evidence="6"/>
<name>A0ABP8X3S8_9ACTN</name>
<keyword evidence="4 6" id="KW-0378">Hydrolase</keyword>
<keyword evidence="1 6" id="KW-1277">Toxin-antitoxin system</keyword>
<dbReference type="SUPFAM" id="SSF88723">
    <property type="entry name" value="PIN domain-like"/>
    <property type="match status" value="1"/>
</dbReference>
<gene>
    <name evidence="6" type="primary">vapC</name>
    <name evidence="8" type="ORF">GCM10023226_43850</name>
</gene>
<dbReference type="Proteomes" id="UP001500621">
    <property type="component" value="Unassembled WGS sequence"/>
</dbReference>
<feature type="binding site" evidence="6">
    <location>
        <position position="108"/>
    </location>
    <ligand>
        <name>Mg(2+)</name>
        <dbReference type="ChEBI" id="CHEBI:18420"/>
    </ligand>
</feature>
<evidence type="ECO:0000256" key="2">
    <source>
        <dbReference type="ARBA" id="ARBA00022722"/>
    </source>
</evidence>
<keyword evidence="2 6" id="KW-0540">Nuclease</keyword>
<evidence type="ECO:0000256" key="1">
    <source>
        <dbReference type="ARBA" id="ARBA00022649"/>
    </source>
</evidence>
<dbReference type="InterPro" id="IPR029060">
    <property type="entry name" value="PIN-like_dom_sf"/>
</dbReference>
<comment type="similarity">
    <text evidence="6">Belongs to the PINc/VapC protein family.</text>
</comment>
<evidence type="ECO:0000256" key="5">
    <source>
        <dbReference type="ARBA" id="ARBA00022842"/>
    </source>
</evidence>
<proteinExistence type="inferred from homology"/>
<comment type="function">
    <text evidence="6">Toxic component of a toxin-antitoxin (TA) system. An RNase.</text>
</comment>
<keyword evidence="6" id="KW-0800">Toxin</keyword>
<keyword evidence="3 6" id="KW-0479">Metal-binding</keyword>
<dbReference type="CDD" id="cd18678">
    <property type="entry name" value="PIN_MtVapC25_VapC33-like"/>
    <property type="match status" value="1"/>
</dbReference>
<dbReference type="Pfam" id="PF01850">
    <property type="entry name" value="PIN"/>
    <property type="match status" value="1"/>
</dbReference>
<accession>A0ABP8X3S8</accession>
<reference evidence="9" key="1">
    <citation type="journal article" date="2019" name="Int. J. Syst. Evol. Microbiol.">
        <title>The Global Catalogue of Microorganisms (GCM) 10K type strain sequencing project: providing services to taxonomists for standard genome sequencing and annotation.</title>
        <authorList>
            <consortium name="The Broad Institute Genomics Platform"/>
            <consortium name="The Broad Institute Genome Sequencing Center for Infectious Disease"/>
            <person name="Wu L."/>
            <person name="Ma J."/>
        </authorList>
    </citation>
    <scope>NUCLEOTIDE SEQUENCE [LARGE SCALE GENOMIC DNA]</scope>
    <source>
        <strain evidence="9">JCM 18127</strain>
    </source>
</reference>
<comment type="caution">
    <text evidence="8">The sequence shown here is derived from an EMBL/GenBank/DDBJ whole genome shotgun (WGS) entry which is preliminary data.</text>
</comment>
<protein>
    <recommendedName>
        <fullName evidence="6">Ribonuclease VapC</fullName>
        <shortName evidence="6">RNase VapC</shortName>
        <ecNumber evidence="6">3.1.-.-</ecNumber>
    </recommendedName>
    <alternativeName>
        <fullName evidence="6">Toxin VapC</fullName>
    </alternativeName>
</protein>
<evidence type="ECO:0000313" key="9">
    <source>
        <dbReference type="Proteomes" id="UP001500621"/>
    </source>
</evidence>
<dbReference type="NCBIfam" id="TIGR00028">
    <property type="entry name" value="Mtu_PIN_fam"/>
    <property type="match status" value="1"/>
</dbReference>
<feature type="binding site" evidence="6">
    <location>
        <position position="5"/>
    </location>
    <ligand>
        <name>Mg(2+)</name>
        <dbReference type="ChEBI" id="CHEBI:18420"/>
    </ligand>
</feature>
<organism evidence="8 9">
    <name type="scientific">Nocardioides nanhaiensis</name>
    <dbReference type="NCBI Taxonomy" id="1476871"/>
    <lineage>
        <taxon>Bacteria</taxon>
        <taxon>Bacillati</taxon>
        <taxon>Actinomycetota</taxon>
        <taxon>Actinomycetes</taxon>
        <taxon>Propionibacteriales</taxon>
        <taxon>Nocardioidaceae</taxon>
        <taxon>Nocardioides</taxon>
    </lineage>
</organism>
<evidence type="ECO:0000256" key="6">
    <source>
        <dbReference type="HAMAP-Rule" id="MF_00265"/>
    </source>
</evidence>
<feature type="domain" description="PIN" evidence="7">
    <location>
        <begin position="4"/>
        <end position="133"/>
    </location>
</feature>
<evidence type="ECO:0000313" key="8">
    <source>
        <dbReference type="EMBL" id="GAA4700218.1"/>
    </source>
</evidence>
<evidence type="ECO:0000256" key="4">
    <source>
        <dbReference type="ARBA" id="ARBA00022801"/>
    </source>
</evidence>
<dbReference type="EMBL" id="BAABIM010000007">
    <property type="protein sequence ID" value="GAA4700218.1"/>
    <property type="molecule type" value="Genomic_DNA"/>
</dbReference>
<keyword evidence="5 6" id="KW-0460">Magnesium</keyword>
<dbReference type="InterPro" id="IPR006226">
    <property type="entry name" value="Mtu_PIN"/>
</dbReference>
<dbReference type="InterPro" id="IPR022907">
    <property type="entry name" value="VapC_family"/>
</dbReference>
<comment type="cofactor">
    <cofactor evidence="6">
        <name>Mg(2+)</name>
        <dbReference type="ChEBI" id="CHEBI:18420"/>
    </cofactor>
</comment>
<dbReference type="Gene3D" id="3.40.50.1010">
    <property type="entry name" value="5'-nuclease"/>
    <property type="match status" value="1"/>
</dbReference>
<dbReference type="RefSeq" id="WP_345273470.1">
    <property type="nucleotide sequence ID" value="NZ_BAABIM010000007.1"/>
</dbReference>
<sequence>MLLADVNVFLYAHRPESPRAHEHRSWLATALSGPEPFGVSEQVLSSFVRIATHHRIYREPSPTAIALKFCRAVLDAPASAVVRPGPRHFSLFSQLCDEAGARGNLVPDAYLAALAMEHGATWVTSDRGFARFPGLRWRTPLDEA</sequence>
<keyword evidence="9" id="KW-1185">Reference proteome</keyword>
<evidence type="ECO:0000256" key="3">
    <source>
        <dbReference type="ARBA" id="ARBA00022723"/>
    </source>
</evidence>